<feature type="compositionally biased region" description="Low complexity" evidence="16">
    <location>
        <begin position="2185"/>
        <end position="2198"/>
    </location>
</feature>
<evidence type="ECO:0000256" key="2">
    <source>
        <dbReference type="ARBA" id="ARBA00004555"/>
    </source>
</evidence>
<evidence type="ECO:0000256" key="10">
    <source>
        <dbReference type="ARBA" id="ARBA00023034"/>
    </source>
</evidence>
<evidence type="ECO:0000256" key="14">
    <source>
        <dbReference type="ARBA" id="ARBA00072462"/>
    </source>
</evidence>
<feature type="compositionally biased region" description="Acidic residues" evidence="16">
    <location>
        <begin position="1359"/>
        <end position="1375"/>
    </location>
</feature>
<dbReference type="GO" id="GO:0048471">
    <property type="term" value="C:perinuclear region of cytoplasm"/>
    <property type="evidence" value="ECO:0007669"/>
    <property type="project" value="UniProtKB-SubCell"/>
</dbReference>
<dbReference type="InterPro" id="IPR041257">
    <property type="entry name" value="APC_rep"/>
</dbReference>
<dbReference type="GO" id="GO:0007026">
    <property type="term" value="P:negative regulation of microtubule depolymerization"/>
    <property type="evidence" value="ECO:0007669"/>
    <property type="project" value="TreeGrafter"/>
</dbReference>
<name>A0A8C3D5I6_CORMO</name>
<proteinExistence type="inferred from homology"/>
<feature type="compositionally biased region" description="Basic and acidic residues" evidence="16">
    <location>
        <begin position="1971"/>
        <end position="1993"/>
    </location>
</feature>
<dbReference type="Proteomes" id="UP000694553">
    <property type="component" value="Unassembled WGS sequence"/>
</dbReference>
<dbReference type="GO" id="GO:0120025">
    <property type="term" value="C:plasma membrane bounded cell projection"/>
    <property type="evidence" value="ECO:0007669"/>
    <property type="project" value="UniProtKB-ARBA"/>
</dbReference>
<keyword evidence="9" id="KW-0677">Repeat</keyword>
<dbReference type="Pfam" id="PF05956">
    <property type="entry name" value="APC_basic"/>
    <property type="match status" value="1"/>
</dbReference>
<feature type="region of interest" description="Disordered" evidence="16">
    <location>
        <begin position="1305"/>
        <end position="1325"/>
    </location>
</feature>
<dbReference type="GO" id="GO:0090090">
    <property type="term" value="P:negative regulation of canonical Wnt signaling pathway"/>
    <property type="evidence" value="ECO:0007669"/>
    <property type="project" value="TreeGrafter"/>
</dbReference>
<accession>A0A8C3D5I6</accession>
<dbReference type="InterPro" id="IPR026831">
    <property type="entry name" value="APC_dom"/>
</dbReference>
<feature type="region of interest" description="Disordered" evidence="16">
    <location>
        <begin position="1181"/>
        <end position="1256"/>
    </location>
</feature>
<feature type="compositionally biased region" description="Basic and acidic residues" evidence="16">
    <location>
        <begin position="1846"/>
        <end position="1862"/>
    </location>
</feature>
<feature type="compositionally biased region" description="Low complexity" evidence="16">
    <location>
        <begin position="2508"/>
        <end position="2517"/>
    </location>
</feature>
<dbReference type="Pfam" id="PF16689">
    <property type="entry name" value="APC_N_CC"/>
    <property type="match status" value="1"/>
</dbReference>
<dbReference type="PANTHER" id="PTHR12607:SF3">
    <property type="entry name" value="ADENOMATOUS POLYPOSIS COLI PROTEIN 2"/>
    <property type="match status" value="1"/>
</dbReference>
<dbReference type="PANTHER" id="PTHR12607">
    <property type="entry name" value="ADENOMATOUS POLYPOSIS COLI PROTEIN FAMILY"/>
    <property type="match status" value="1"/>
</dbReference>
<dbReference type="Pfam" id="PF05924">
    <property type="entry name" value="SAMP"/>
    <property type="match status" value="2"/>
</dbReference>
<evidence type="ECO:0000313" key="18">
    <source>
        <dbReference type="Proteomes" id="UP000694553"/>
    </source>
</evidence>
<comment type="similarity">
    <text evidence="4">Belongs to the adenomatous polyposis coli (APC) family.</text>
</comment>
<feature type="compositionally biased region" description="Basic and acidic residues" evidence="16">
    <location>
        <begin position="1376"/>
        <end position="1389"/>
    </location>
</feature>
<feature type="compositionally biased region" description="Basic residues" evidence="16">
    <location>
        <begin position="1948"/>
        <end position="1960"/>
    </location>
</feature>
<evidence type="ECO:0000256" key="15">
    <source>
        <dbReference type="SAM" id="Coils"/>
    </source>
</evidence>
<dbReference type="OMA" id="AGKDCRM"/>
<dbReference type="SUPFAM" id="SSF58050">
    <property type="entry name" value="N-terminal coiled coil domain from apc"/>
    <property type="match status" value="1"/>
</dbReference>
<feature type="region of interest" description="Disordered" evidence="16">
    <location>
        <begin position="1018"/>
        <end position="1044"/>
    </location>
</feature>
<evidence type="ECO:0000256" key="5">
    <source>
        <dbReference type="ARBA" id="ARBA00022490"/>
    </source>
</evidence>
<dbReference type="FunFam" id="1.10.287.450:FF:000002">
    <property type="entry name" value="adenomatous polyposis coli protein 2"/>
    <property type="match status" value="1"/>
</dbReference>
<dbReference type="GO" id="GO:0005794">
    <property type="term" value="C:Golgi apparatus"/>
    <property type="evidence" value="ECO:0007669"/>
    <property type="project" value="UniProtKB-SubCell"/>
</dbReference>
<feature type="region of interest" description="Disordered" evidence="16">
    <location>
        <begin position="2331"/>
        <end position="2355"/>
    </location>
</feature>
<dbReference type="InterPro" id="IPR000225">
    <property type="entry name" value="Armadillo"/>
</dbReference>
<reference evidence="17" key="3">
    <citation type="submission" date="2025-09" db="UniProtKB">
        <authorList>
            <consortium name="Ensembl"/>
        </authorList>
    </citation>
    <scope>IDENTIFICATION</scope>
</reference>
<protein>
    <recommendedName>
        <fullName evidence="14">Adenomatous polyposis coli protein 2</fullName>
    </recommendedName>
</protein>
<gene>
    <name evidence="17" type="primary">APC2</name>
</gene>
<reference evidence="17" key="2">
    <citation type="submission" date="2025-08" db="UniProtKB">
        <authorList>
            <consortium name="Ensembl"/>
        </authorList>
    </citation>
    <scope>IDENTIFICATION</scope>
</reference>
<reference evidence="18" key="1">
    <citation type="submission" date="2019-10" db="EMBL/GenBank/DDBJ databases">
        <title>Corvus moneduloides (New Caledonian crow) genome, bCorMon1, primary haplotype.</title>
        <authorList>
            <person name="Rutz C."/>
            <person name="Fungtammasan C."/>
            <person name="Mountcastle J."/>
            <person name="Formenti G."/>
            <person name="Chow W."/>
            <person name="Howe K."/>
            <person name="Steele M.P."/>
            <person name="Fernandes J."/>
            <person name="Gilbert M.T.P."/>
            <person name="Fedrigo O."/>
            <person name="Jarvis E.D."/>
            <person name="Gemmell N."/>
        </authorList>
    </citation>
    <scope>NUCLEOTIDE SEQUENCE [LARGE SCALE GENOMIC DNA]</scope>
</reference>
<evidence type="ECO:0000256" key="1">
    <source>
        <dbReference type="ARBA" id="ARBA00004245"/>
    </source>
</evidence>
<dbReference type="Pfam" id="PF00514">
    <property type="entry name" value="Arm"/>
    <property type="match status" value="2"/>
</dbReference>
<keyword evidence="5" id="KW-0963">Cytoplasm</keyword>
<dbReference type="FunFam" id="1.20.5.10:FF:000003">
    <property type="entry name" value="Adenomatous polyposis coli protein 2"/>
    <property type="match status" value="1"/>
</dbReference>
<dbReference type="GO" id="GO:0045295">
    <property type="term" value="F:gamma-catenin binding"/>
    <property type="evidence" value="ECO:0007669"/>
    <property type="project" value="TreeGrafter"/>
</dbReference>
<feature type="compositionally biased region" description="Basic and acidic residues" evidence="16">
    <location>
        <begin position="1231"/>
        <end position="1252"/>
    </location>
</feature>
<feature type="compositionally biased region" description="Basic and acidic residues" evidence="16">
    <location>
        <begin position="163"/>
        <end position="173"/>
    </location>
</feature>
<dbReference type="FunFam" id="1.25.10.10:FF:000035">
    <property type="entry name" value="adenomatous polyposis coli protein 2"/>
    <property type="match status" value="1"/>
</dbReference>
<dbReference type="Gene3D" id="1.20.5.10">
    <property type="match status" value="1"/>
</dbReference>
<evidence type="ECO:0000256" key="4">
    <source>
        <dbReference type="ARBA" id="ARBA00009051"/>
    </source>
</evidence>
<feature type="compositionally biased region" description="Basic and acidic residues" evidence="16">
    <location>
        <begin position="1021"/>
        <end position="1041"/>
    </location>
</feature>
<accession>A0A8U7NPG9</accession>
<organism evidence="17 18">
    <name type="scientific">Corvus moneduloides</name>
    <name type="common">New Caledonian crow</name>
    <dbReference type="NCBI Taxonomy" id="1196302"/>
    <lineage>
        <taxon>Eukaryota</taxon>
        <taxon>Metazoa</taxon>
        <taxon>Chordata</taxon>
        <taxon>Craniata</taxon>
        <taxon>Vertebrata</taxon>
        <taxon>Euteleostomi</taxon>
        <taxon>Archelosauria</taxon>
        <taxon>Archosauria</taxon>
        <taxon>Dinosauria</taxon>
        <taxon>Saurischia</taxon>
        <taxon>Theropoda</taxon>
        <taxon>Coelurosauria</taxon>
        <taxon>Aves</taxon>
        <taxon>Neognathae</taxon>
        <taxon>Neoaves</taxon>
        <taxon>Telluraves</taxon>
        <taxon>Australaves</taxon>
        <taxon>Passeriformes</taxon>
        <taxon>Corvoidea</taxon>
        <taxon>Corvidae</taxon>
        <taxon>Corvus</taxon>
    </lineage>
</organism>
<dbReference type="InterPro" id="IPR036149">
    <property type="entry name" value="APC_N_sf"/>
</dbReference>
<dbReference type="Gene3D" id="1.10.287.450">
    <property type="entry name" value="Helix hairpin bin"/>
    <property type="match status" value="1"/>
</dbReference>
<dbReference type="GO" id="GO:0007399">
    <property type="term" value="P:nervous system development"/>
    <property type="evidence" value="ECO:0007669"/>
    <property type="project" value="TreeGrafter"/>
</dbReference>
<sequence length="2620" mass="282721">MGPWGVAGSHHCLVGPLCLAGGAGTPKRICRSRGAPGSRRGAVLGVSEPWGGGGGSIAAAPEPAVVGGVWGGSSRGEEGTPQPPHCRLPPLTRGADEGTVGPSRSRCRPDPLGGWRGVPGPGPPSPRVTASCVSPPPGQVRGAAAGVAARGGLGGLGLAGGHRGPERVWRGTERGGGPRRGRGCPRCWRERSGRRSGAREDKSETKGAQSGAVRRALEEVKMSGSIASYDQLVRQVEALKKENSHLRRELEDNSNHLSKLENETSDMKEVLKHLQGKLEQEARVMVSSGQTEVLDQLKALQMDITSLYNLKFAPEVTSAGRGAEESPPAPASHRDGPGELGRATFRMLEELDRERCFLLGEIEKEEKEKVWYYAQLQSLATRLDELPHVETFSMQMDLIRQQLQFEAQHIRSLMEERFGTADEMVQRAQIRASRLEQIDKELMEVQDKAQQPEPQLCGKVPGMEGDGSLDPPTHPEEGGNTKVEVVFWLLSMLATRDKEDMSRTLLAMSSSQESCQAMRKSGCLPLLIQILHDSDGEPGPPESPTGAKDARMRANAALHNIVFSQPDEGQAKKEMRVLHVLEQIRSYSETCWDWLQMQSRDGGRGPEGAVPVPIEPQICQATCAIMKLSFDEEYRRAMNELGGLQAVAELLQVDYEMHKMTNDPLNLALRRYAGMALTNLTFGDVVNKATLCSRRGCMEAIVAQLGSDSEELHQVVSSILRNLSWRADINSKKVLREVGSVTGLTRCALHAGKESTLKSVLSALWNLSAHSTENKAAICGVEGALGFLVSTLTYKCQSNSLAIIESGGGILRNVSSLVATREDYRQVLRDHNCLQTLLQHLRSHSLTIVSNACGTLWNLSARSPRDQELLWDLGAVSMLRNLIHSKHKMIAMGSAAALRNLLTNRPPKYKDAAVVSPGSCMPSLYMRKQKALEAELDAKHLAETFDTMEKQSLKGQSAKKPMRHMESLVKDYASDSGCFDDDEVPNVSTGVETASASVLSMFLNSSFLQGQALPRALAQRHCPEPEKDGSGKTAEPKKPPLPEDDVSLAAEKLANKISSTVAKIDKLVEDISTMHNSSDDSFSLSSEDHCLDWQYGPEEGHEARAQSCSPCRLSDAGGFAKRESLSRAHTLLRLKTAYTSLSTDSLNSGSTSDGYCTKEHMKPCPRAAFLDYRDELQRYQKRPSRLDLKSILGKPERVEPPARDPAEPDKPEQRDLPERAKKTVTFPSPKMPEKETEWKKEVGTKPPTDPHVRTIKLSPSYQHVPMLETLAKSSAAAGHQPSLLGRKQAWLSPALLQAAEPLSKIPEKLPAQPPASAEQESVQKYSVEDTPICFSRCSSLSSLSSADNVLDGQSHSENDLDSDSSLEILEMEEGDAEGKGGRQEKEKVVDPGPTTPVGISQPISIPFPKRDKVFLREASPSRQEDLTPSSSSENYIQETPLVMSRCSSVSSLGSFESPSIASSIQSDPCSEMISGTISPSELPDSPGQTMPPSRSKTPLFELGCQPEKETSQFNIQWENNVKKFMEITDFKERFQLPQDLDSMVYFTVEKPNENFSCASSLSALPLHEHYVQKDVELKLIPTFPEKNSLNFAAHEKREERREERYLDGRRRAECPEPPDDDDIEILKECISSAMPSRFRKVKTSLLSGQVLHPQTKKPVHVPVYMLVPAHAHPGVPKHLRATARDLFKDDDSFTDSADGTPVNFSSAASLSDETLRYPAGEEAEHPLPERRREPGTIPARRAASGSSAPARLSSAGKGKAGPGRSEGKRGQTLPKGTASLELGVGRASGAPGRKDDALEDGVVFQSLCHTTPTEEAVYCFYDPDLDELPEAGRDGSSSKAQPGRAPRRERWGGSVPHKDPEPGPRPAKTKPQNNLIADETPPCYSLSSSMSSLSDANLSEGEERGQPCGKATWPRSAAVGQAQGGSPSSPSLNSEDDLLQKCIGSAMPKRRRPTARRRLVERKQKPPGPGGRERKAEARHHPEEEAGSDRGSDLDSVEWQAIQEGANSIVTWLHQAAASLSREPSSESDSILSFMSGLSVGSTLQLSLGRQEKQRPGSASGRDTARREHSKGRPERKEAAGARPAGRASARPERSPAPAKPVPNLPVVFRGRTVIYMPSLAKDAPSPRATPKKTPAAKPEARPAKNLSLSQQRSRSLHRLGKPPETGDLALPKRSTTPPARIGKGPPSSGSSRTSTPSQHAPKKLPSPSQVNKMGGPAAGKAGGSSSPPGPPARAPAPKSPAPRQSKTQKSPVRIPFMQKPSRKVLPGRGAMPVLEEQVDGSKARPGGPGGSRLNLVRMSSARSSGSDSDRSGFLRQLTFIKESSSLLLRHRSDLSPAPPATSLPRRGSPQRSHGAALPAVFLCSSRCDELKAAKPASPGQRPLIPRAQPGGKATAGVKPPRRTSSESPSRLPVKTSAPAAEPFKRYSSSPNISVARRAASPSSVRSEAAARRRQNEPAPGGPPGKPPVAMMKGTWRRIRDEDIPHILKSTLPSSALPLAGSGDEESPGTPGTPGTPRKTSDAVVQTEDFATSKTNSSTSPTLETRDGPPHPRVTGDGEAPAPAKAALPISFGHDAPAGTFPASRHGSPSKAARVTPFNYVPSPMAVTAVADKAVEKIQA</sequence>
<keyword evidence="8" id="KW-0493">Microtubule</keyword>
<comment type="function">
    <text evidence="13">Stabilizes microtubules and may regulate actin fiber dynamics through the activation of Rho family GTPases. May also function in Wnt signaling by promoting the rapid degradation of CTNNB1.</text>
</comment>
<dbReference type="GO" id="GO:0008013">
    <property type="term" value="F:beta-catenin binding"/>
    <property type="evidence" value="ECO:0007669"/>
    <property type="project" value="InterPro"/>
</dbReference>
<dbReference type="GO" id="GO:0005881">
    <property type="term" value="C:cytoplasmic microtubule"/>
    <property type="evidence" value="ECO:0007669"/>
    <property type="project" value="TreeGrafter"/>
</dbReference>
<evidence type="ECO:0000256" key="12">
    <source>
        <dbReference type="ARBA" id="ARBA00023212"/>
    </source>
</evidence>
<feature type="region of interest" description="Disordered" evidence="16">
    <location>
        <begin position="163"/>
        <end position="212"/>
    </location>
</feature>
<evidence type="ECO:0000256" key="7">
    <source>
        <dbReference type="ARBA" id="ARBA00022687"/>
    </source>
</evidence>
<dbReference type="InterPro" id="IPR032038">
    <property type="entry name" value="APC_N"/>
</dbReference>
<dbReference type="Ensembl" id="ENSCMUT00000001719.2">
    <property type="protein sequence ID" value="ENSCMUP00000001604.2"/>
    <property type="gene ID" value="ENSCMUG00000001095.2"/>
</dbReference>
<feature type="region of interest" description="Disordered" evidence="16">
    <location>
        <begin position="318"/>
        <end position="340"/>
    </location>
</feature>
<dbReference type="InterPro" id="IPR026818">
    <property type="entry name" value="Apc_fam"/>
</dbReference>
<dbReference type="InterPro" id="IPR009234">
    <property type="entry name" value="APC_basic_dom"/>
</dbReference>
<feature type="region of interest" description="Disordered" evidence="16">
    <location>
        <begin position="1344"/>
        <end position="1405"/>
    </location>
</feature>
<dbReference type="SUPFAM" id="SSF82931">
    <property type="entry name" value="Tumor suppressor gene product Apc"/>
    <property type="match status" value="1"/>
</dbReference>
<feature type="region of interest" description="Disordered" evidence="16">
    <location>
        <begin position="2372"/>
        <end position="2596"/>
    </location>
</feature>
<keyword evidence="7" id="KW-0879">Wnt signaling pathway</keyword>
<dbReference type="InterPro" id="IPR009224">
    <property type="entry name" value="SAMP"/>
</dbReference>
<evidence type="ECO:0000256" key="6">
    <source>
        <dbReference type="ARBA" id="ARBA00022553"/>
    </source>
</evidence>
<feature type="region of interest" description="Disordered" evidence="16">
    <location>
        <begin position="1829"/>
        <end position="2000"/>
    </location>
</feature>
<feature type="compositionally biased region" description="Basic and acidic residues" evidence="16">
    <location>
        <begin position="1181"/>
        <end position="1221"/>
    </location>
</feature>
<feature type="compositionally biased region" description="Low complexity" evidence="16">
    <location>
        <begin position="1738"/>
        <end position="1756"/>
    </location>
</feature>
<feature type="compositionally biased region" description="Low complexity" evidence="16">
    <location>
        <begin position="2434"/>
        <end position="2448"/>
    </location>
</feature>
<feature type="coiled-coil region" evidence="15">
    <location>
        <begin position="229"/>
        <end position="277"/>
    </location>
</feature>
<keyword evidence="18" id="KW-1185">Reference proteome</keyword>
<feature type="region of interest" description="Disordered" evidence="16">
    <location>
        <begin position="1692"/>
        <end position="1711"/>
    </location>
</feature>
<dbReference type="GO" id="GO:0030877">
    <property type="term" value="C:beta-catenin destruction complex"/>
    <property type="evidence" value="ECO:0007669"/>
    <property type="project" value="TreeGrafter"/>
</dbReference>
<evidence type="ECO:0000256" key="13">
    <source>
        <dbReference type="ARBA" id="ARBA00054133"/>
    </source>
</evidence>
<dbReference type="GO" id="GO:0001708">
    <property type="term" value="P:cell fate specification"/>
    <property type="evidence" value="ECO:0007669"/>
    <property type="project" value="TreeGrafter"/>
</dbReference>
<evidence type="ECO:0000256" key="9">
    <source>
        <dbReference type="ARBA" id="ARBA00022737"/>
    </source>
</evidence>
<evidence type="ECO:0000256" key="16">
    <source>
        <dbReference type="SAM" id="MobiDB-lite"/>
    </source>
</evidence>
<dbReference type="GO" id="GO:0008017">
    <property type="term" value="F:microtubule binding"/>
    <property type="evidence" value="ECO:0007669"/>
    <property type="project" value="InterPro"/>
</dbReference>
<evidence type="ECO:0000256" key="11">
    <source>
        <dbReference type="ARBA" id="ARBA00023054"/>
    </source>
</evidence>
<feature type="compositionally biased region" description="Polar residues" evidence="16">
    <location>
        <begin position="2529"/>
        <end position="2543"/>
    </location>
</feature>
<dbReference type="GO" id="GO:0007389">
    <property type="term" value="P:pattern specification process"/>
    <property type="evidence" value="ECO:0007669"/>
    <property type="project" value="TreeGrafter"/>
</dbReference>
<feature type="compositionally biased region" description="Pro residues" evidence="16">
    <location>
        <begin position="2228"/>
        <end position="2241"/>
    </location>
</feature>
<feature type="region of interest" description="Disordered" evidence="16">
    <location>
        <begin position="2044"/>
        <end position="2314"/>
    </location>
</feature>
<keyword evidence="12" id="KW-0206">Cytoskeleton</keyword>
<dbReference type="Pfam" id="PF05923">
    <property type="entry name" value="APC_r"/>
    <property type="match status" value="1"/>
</dbReference>
<feature type="compositionally biased region" description="Low complexity" evidence="16">
    <location>
        <begin position="1885"/>
        <end position="1899"/>
    </location>
</feature>
<feature type="compositionally biased region" description="Polar residues" evidence="16">
    <location>
        <begin position="1694"/>
        <end position="1711"/>
    </location>
</feature>
<feature type="compositionally biased region" description="Basic and acidic residues" evidence="16">
    <location>
        <begin position="187"/>
        <end position="205"/>
    </location>
</feature>
<dbReference type="SUPFAM" id="SSF48371">
    <property type="entry name" value="ARM repeat"/>
    <property type="match status" value="1"/>
</dbReference>
<feature type="compositionally biased region" description="Basic and acidic residues" evidence="16">
    <location>
        <begin position="2063"/>
        <end position="2080"/>
    </location>
</feature>
<dbReference type="GO" id="GO:0016477">
    <property type="term" value="P:cell migration"/>
    <property type="evidence" value="ECO:0007669"/>
    <property type="project" value="TreeGrafter"/>
</dbReference>
<keyword evidence="10" id="KW-0333">Golgi apparatus</keyword>
<dbReference type="GO" id="GO:0016055">
    <property type="term" value="P:Wnt signaling pathway"/>
    <property type="evidence" value="ECO:0007669"/>
    <property type="project" value="UniProtKB-KW"/>
</dbReference>
<feature type="compositionally biased region" description="Basic and acidic residues" evidence="16">
    <location>
        <begin position="2544"/>
        <end position="2556"/>
    </location>
</feature>
<feature type="compositionally biased region" description="Basic and acidic residues" evidence="16">
    <location>
        <begin position="1722"/>
        <end position="1734"/>
    </location>
</feature>
<dbReference type="Pfam" id="PF11414">
    <property type="entry name" value="Suppressor_APC"/>
    <property type="match status" value="1"/>
</dbReference>
<feature type="compositionally biased region" description="Low complexity" evidence="16">
    <location>
        <begin position="1916"/>
        <end position="1931"/>
    </location>
</feature>
<dbReference type="Pfam" id="PF16629">
    <property type="entry name" value="Arm_APC_u3"/>
    <property type="match status" value="1"/>
</dbReference>
<dbReference type="SMART" id="SM00185">
    <property type="entry name" value="ARM"/>
    <property type="match status" value="7"/>
</dbReference>
<dbReference type="Pfam" id="PF18797">
    <property type="entry name" value="APC_rep"/>
    <property type="match status" value="1"/>
</dbReference>
<keyword evidence="6" id="KW-0597">Phosphoprotein</keyword>
<evidence type="ECO:0000256" key="8">
    <source>
        <dbReference type="ARBA" id="ARBA00022701"/>
    </source>
</evidence>
<evidence type="ECO:0000313" key="17">
    <source>
        <dbReference type="Ensembl" id="ENSCMUP00000001604.2"/>
    </source>
</evidence>
<keyword evidence="11 15" id="KW-0175">Coiled coil</keyword>
<comment type="subcellular location">
    <subcellularLocation>
        <location evidence="1">Cytoplasm</location>
        <location evidence="1">Cytoskeleton</location>
    </subcellularLocation>
    <subcellularLocation>
        <location evidence="3">Cytoplasm</location>
        <location evidence="3">Perinuclear region</location>
    </subcellularLocation>
    <subcellularLocation>
        <location evidence="2">Golgi apparatus</location>
    </subcellularLocation>
</comment>
<evidence type="ECO:0000256" key="3">
    <source>
        <dbReference type="ARBA" id="ARBA00004556"/>
    </source>
</evidence>
<dbReference type="InterPro" id="IPR009223">
    <property type="entry name" value="APC_rpt"/>
</dbReference>
<dbReference type="InterPro" id="IPR011989">
    <property type="entry name" value="ARM-like"/>
</dbReference>
<feature type="region of interest" description="Disordered" evidence="16">
    <location>
        <begin position="1719"/>
        <end position="1794"/>
    </location>
</feature>
<dbReference type="InterPro" id="IPR016024">
    <property type="entry name" value="ARM-type_fold"/>
</dbReference>
<dbReference type="GO" id="GO:0016342">
    <property type="term" value="C:catenin complex"/>
    <property type="evidence" value="ECO:0007669"/>
    <property type="project" value="TreeGrafter"/>
</dbReference>
<feature type="region of interest" description="Disordered" evidence="16">
    <location>
        <begin position="72"/>
        <end position="132"/>
    </location>
</feature>
<dbReference type="PROSITE" id="PS50176">
    <property type="entry name" value="ARM_REPEAT"/>
    <property type="match status" value="1"/>
</dbReference>
<dbReference type="Gene3D" id="1.25.10.10">
    <property type="entry name" value="Leucine-rich Repeat Variant"/>
    <property type="match status" value="1"/>
</dbReference>